<feature type="region of interest" description="Disordered" evidence="1">
    <location>
        <begin position="273"/>
        <end position="310"/>
    </location>
</feature>
<accession>A0A9W8XK27</accession>
<evidence type="ECO:0000256" key="1">
    <source>
        <dbReference type="SAM" id="MobiDB-lite"/>
    </source>
</evidence>
<gene>
    <name evidence="4" type="primary">UBA1_1</name>
    <name evidence="4" type="ORF">N0V89_007735</name>
</gene>
<dbReference type="EC" id="6.2.1.45" evidence="4"/>
<feature type="transmembrane region" description="Helical" evidence="2">
    <location>
        <begin position="220"/>
        <end position="244"/>
    </location>
</feature>
<feature type="compositionally biased region" description="Low complexity" evidence="1">
    <location>
        <begin position="349"/>
        <end position="359"/>
    </location>
</feature>
<dbReference type="Proteomes" id="UP001140513">
    <property type="component" value="Unassembled WGS sequence"/>
</dbReference>
<organism evidence="4 5">
    <name type="scientific">Didymosphaeria variabile</name>
    <dbReference type="NCBI Taxonomy" id="1932322"/>
    <lineage>
        <taxon>Eukaryota</taxon>
        <taxon>Fungi</taxon>
        <taxon>Dikarya</taxon>
        <taxon>Ascomycota</taxon>
        <taxon>Pezizomycotina</taxon>
        <taxon>Dothideomycetes</taxon>
        <taxon>Pleosporomycetidae</taxon>
        <taxon>Pleosporales</taxon>
        <taxon>Massarineae</taxon>
        <taxon>Didymosphaeriaceae</taxon>
        <taxon>Didymosphaeria</taxon>
    </lineage>
</organism>
<keyword evidence="2" id="KW-0472">Membrane</keyword>
<keyword evidence="4" id="KW-0436">Ligase</keyword>
<feature type="chain" id="PRO_5040823456" evidence="3">
    <location>
        <begin position="25"/>
        <end position="374"/>
    </location>
</feature>
<dbReference type="OrthoDB" id="5425848at2759"/>
<evidence type="ECO:0000256" key="2">
    <source>
        <dbReference type="SAM" id="Phobius"/>
    </source>
</evidence>
<dbReference type="AlphaFoldDB" id="A0A9W8XK27"/>
<feature type="signal peptide" evidence="3">
    <location>
        <begin position="1"/>
        <end position="24"/>
    </location>
</feature>
<sequence length="374" mass="38362">MVFFNAPAAILSLLAVTFLSSTSAKLIAQPSPTTPARLDDFDRLKLALAKRQACANPCGWGDQFCCSSDQQCFTDANQIAGCTAGGSGGGWIYSTFYYTAAETITKASTWSTYVGANPTSSSCASADVCGSACCSSGEWCADADNSICKVIGGGSAGSPGVTGTGINPSAPLRPTSSGVIVITATGSASATVPFTTPIPTGVNGTLVESNSGGGGLSGGAIAGIVIGVIAGIILLLLICFYCCAKAAFDGVLAIFGLGKKRRHTHEETTYIEEHHSGAAAGAGGRRWYGQAGSSRPSRPPKKDSGGLGKMLGVGAGVAGLAALLGMRKKNERKHYDDKSTTVTDSSYYYSDYTSTSSASSDDRRTRHTRQSSRR</sequence>
<dbReference type="EMBL" id="JAPEUX010000005">
    <property type="protein sequence ID" value="KAJ4352387.1"/>
    <property type="molecule type" value="Genomic_DNA"/>
</dbReference>
<evidence type="ECO:0000313" key="4">
    <source>
        <dbReference type="EMBL" id="KAJ4352387.1"/>
    </source>
</evidence>
<evidence type="ECO:0000256" key="3">
    <source>
        <dbReference type="SAM" id="SignalP"/>
    </source>
</evidence>
<proteinExistence type="predicted"/>
<reference evidence="4" key="1">
    <citation type="submission" date="2022-10" db="EMBL/GenBank/DDBJ databases">
        <title>Tapping the CABI collections for fungal endophytes: first genome assemblies for Collariella, Neodidymelliopsis, Ascochyta clinopodiicola, Didymella pomorum, Didymosphaeria variabile, Neocosmospora piperis and Neocucurbitaria cava.</title>
        <authorList>
            <person name="Hill R."/>
        </authorList>
    </citation>
    <scope>NUCLEOTIDE SEQUENCE</scope>
    <source>
        <strain evidence="4">IMI 356815</strain>
    </source>
</reference>
<keyword evidence="2" id="KW-1133">Transmembrane helix</keyword>
<keyword evidence="5" id="KW-1185">Reference proteome</keyword>
<name>A0A9W8XK27_9PLEO</name>
<feature type="region of interest" description="Disordered" evidence="1">
    <location>
        <begin position="349"/>
        <end position="374"/>
    </location>
</feature>
<evidence type="ECO:0000313" key="5">
    <source>
        <dbReference type="Proteomes" id="UP001140513"/>
    </source>
</evidence>
<dbReference type="GO" id="GO:0004839">
    <property type="term" value="F:ubiquitin activating enzyme activity"/>
    <property type="evidence" value="ECO:0007669"/>
    <property type="project" value="UniProtKB-EC"/>
</dbReference>
<dbReference type="GeneID" id="80911265"/>
<keyword evidence="3" id="KW-0732">Signal</keyword>
<keyword evidence="2" id="KW-0812">Transmembrane</keyword>
<protein>
    <submittedName>
        <fullName evidence="4">E1 ubiquitin-activating protein</fullName>
        <ecNumber evidence="4">6.2.1.45</ecNumber>
    </submittedName>
</protein>
<feature type="compositionally biased region" description="Basic residues" evidence="1">
    <location>
        <begin position="365"/>
        <end position="374"/>
    </location>
</feature>
<comment type="caution">
    <text evidence="4">The sequence shown here is derived from an EMBL/GenBank/DDBJ whole genome shotgun (WGS) entry which is preliminary data.</text>
</comment>
<dbReference type="RefSeq" id="XP_056070743.1">
    <property type="nucleotide sequence ID" value="XM_056216496.1"/>
</dbReference>